<reference evidence="1" key="1">
    <citation type="submission" date="2018-06" db="EMBL/GenBank/DDBJ databases">
        <authorList>
            <person name="Zhirakovskaya E."/>
        </authorList>
    </citation>
    <scope>NUCLEOTIDE SEQUENCE</scope>
</reference>
<dbReference type="InterPro" id="IPR014729">
    <property type="entry name" value="Rossmann-like_a/b/a_fold"/>
</dbReference>
<evidence type="ECO:0000313" key="1">
    <source>
        <dbReference type="EMBL" id="VAX30504.1"/>
    </source>
</evidence>
<evidence type="ECO:0008006" key="2">
    <source>
        <dbReference type="Google" id="ProtNLM"/>
    </source>
</evidence>
<dbReference type="AlphaFoldDB" id="A0A3B1D2U8"/>
<name>A0A3B1D2U8_9ZZZZ</name>
<gene>
    <name evidence="1" type="ORF">MNBD_NITROSPIRAE02-1688</name>
</gene>
<organism evidence="1">
    <name type="scientific">hydrothermal vent metagenome</name>
    <dbReference type="NCBI Taxonomy" id="652676"/>
    <lineage>
        <taxon>unclassified sequences</taxon>
        <taxon>metagenomes</taxon>
        <taxon>ecological metagenomes</taxon>
    </lineage>
</organism>
<proteinExistence type="predicted"/>
<accession>A0A3B1D2U8</accession>
<protein>
    <recommendedName>
        <fullName evidence="2">UspA domain-containing protein</fullName>
    </recommendedName>
</protein>
<dbReference type="Gene3D" id="3.40.50.620">
    <property type="entry name" value="HUPs"/>
    <property type="match status" value="1"/>
</dbReference>
<dbReference type="SUPFAM" id="SSF52402">
    <property type="entry name" value="Adenine nucleotide alpha hydrolases-like"/>
    <property type="match status" value="1"/>
</dbReference>
<dbReference type="EMBL" id="UOGH01000166">
    <property type="protein sequence ID" value="VAX30504.1"/>
    <property type="molecule type" value="Genomic_DNA"/>
</dbReference>
<sequence length="213" mass="24492">MKNFIKNFEDSMTAVAFAESGDEKTARQIISEMRMTKKEGRSINVKDERVDSLIKKHERTEEAIVFAEAGEYEYAREILKRDDSEKKKILVVGGEEGFSDKLVHYALGMAERMDYEIVALNVIPAGNRLFSLLNEKVREELRERTVREADTFRRKAEEKGVLFSHNVRFGDFDKSIKDAHKDFKRISFVLTEPEHVADRSPAKAGIPVFCLDI</sequence>